<evidence type="ECO:0000313" key="2">
    <source>
        <dbReference type="EMBL" id="SET58419.1"/>
    </source>
</evidence>
<dbReference type="EMBL" id="LT630003">
    <property type="protein sequence ID" value="SET58419.1"/>
    <property type="molecule type" value="Genomic_DNA"/>
</dbReference>
<reference evidence="2 3" key="1">
    <citation type="submission" date="2016-10" db="EMBL/GenBank/DDBJ databases">
        <authorList>
            <person name="Varghese N."/>
            <person name="Submissions S."/>
        </authorList>
    </citation>
    <scope>NUCLEOTIDE SEQUENCE [LARGE SCALE GENOMIC DNA]</scope>
    <source>
        <strain evidence="2 3">ATCC 19403</strain>
    </source>
</reference>
<name>A0ABY1C2X7_9FIRM</name>
<keyword evidence="1" id="KW-0812">Transmembrane</keyword>
<keyword evidence="3" id="KW-1185">Reference proteome</keyword>
<dbReference type="RefSeq" id="WP_100041474.1">
    <property type="nucleotide sequence ID" value="NZ_LT630003.1"/>
</dbReference>
<sequence>MQSYFVQMNEDYINKHYPKRSVFSSVNKSNQKNGIGIYVFFGILMVMSGLGTAWGIVTTIGSIKEGESDMVAPGLFIIGFFFVIFAISIFTIIFTHKRNSLGAEGLIKKSAKNSECSESEIREFELQAMASDSFILALTGKMKAVLSGQKDGILTRDFIYLADCKNIVMKRSDIVGAFLVERTFYINENKYTRKPVRYLTITIVSNKCIQTLAETSIEAGKALLTMLQEQNPQIDTKDCSVIQEKEHNKYCKMMLSSHS</sequence>
<feature type="transmembrane region" description="Helical" evidence="1">
    <location>
        <begin position="37"/>
        <end position="63"/>
    </location>
</feature>
<feature type="transmembrane region" description="Helical" evidence="1">
    <location>
        <begin position="75"/>
        <end position="94"/>
    </location>
</feature>
<protein>
    <submittedName>
        <fullName evidence="2">Uncharacterized protein</fullName>
    </submittedName>
</protein>
<evidence type="ECO:0000313" key="3">
    <source>
        <dbReference type="Proteomes" id="UP000198970"/>
    </source>
</evidence>
<keyword evidence="1" id="KW-0472">Membrane</keyword>
<proteinExistence type="predicted"/>
<organism evidence="2 3">
    <name type="scientific">Lacrimispora sphenoides JCM 1415</name>
    <dbReference type="NCBI Taxonomy" id="1297793"/>
    <lineage>
        <taxon>Bacteria</taxon>
        <taxon>Bacillati</taxon>
        <taxon>Bacillota</taxon>
        <taxon>Clostridia</taxon>
        <taxon>Lachnospirales</taxon>
        <taxon>Lachnospiraceae</taxon>
        <taxon>Lacrimispora</taxon>
    </lineage>
</organism>
<gene>
    <name evidence="2" type="ORF">SAMN02745906_0510</name>
</gene>
<keyword evidence="1" id="KW-1133">Transmembrane helix</keyword>
<accession>A0ABY1C2X7</accession>
<evidence type="ECO:0000256" key="1">
    <source>
        <dbReference type="SAM" id="Phobius"/>
    </source>
</evidence>
<dbReference type="Proteomes" id="UP000198970">
    <property type="component" value="Chromosome I"/>
</dbReference>